<dbReference type="GO" id="GO:0006633">
    <property type="term" value="P:fatty acid biosynthetic process"/>
    <property type="evidence" value="ECO:0007669"/>
    <property type="project" value="UniProtKB-UniPathway"/>
</dbReference>
<organism evidence="11 12">
    <name type="scientific">Scopulibacillus darangshiensis</name>
    <dbReference type="NCBI Taxonomy" id="442528"/>
    <lineage>
        <taxon>Bacteria</taxon>
        <taxon>Bacillati</taxon>
        <taxon>Bacillota</taxon>
        <taxon>Bacilli</taxon>
        <taxon>Bacillales</taxon>
        <taxon>Sporolactobacillaceae</taxon>
        <taxon>Scopulibacillus</taxon>
    </lineage>
</organism>
<dbReference type="InterPro" id="IPR001882">
    <property type="entry name" value="Biotin_BS"/>
</dbReference>
<dbReference type="PROSITE" id="PS00188">
    <property type="entry name" value="BIOTIN"/>
    <property type="match status" value="1"/>
</dbReference>
<dbReference type="PROSITE" id="PS50968">
    <property type="entry name" value="BIOTINYL_LIPOYL"/>
    <property type="match status" value="1"/>
</dbReference>
<feature type="domain" description="Lipoyl-binding" evidence="10">
    <location>
        <begin position="67"/>
        <end position="151"/>
    </location>
</feature>
<dbReference type="CDD" id="cd06850">
    <property type="entry name" value="biotinyl_domain"/>
    <property type="match status" value="1"/>
</dbReference>
<dbReference type="InterPro" id="IPR001249">
    <property type="entry name" value="AcCoA_biotinCC"/>
</dbReference>
<evidence type="ECO:0000256" key="8">
    <source>
        <dbReference type="RuleBase" id="RU364072"/>
    </source>
</evidence>
<dbReference type="PANTHER" id="PTHR45266:SF3">
    <property type="entry name" value="OXALOACETATE DECARBOXYLASE ALPHA CHAIN"/>
    <property type="match status" value="1"/>
</dbReference>
<feature type="region of interest" description="Disordered" evidence="9">
    <location>
        <begin position="41"/>
        <end position="77"/>
    </location>
</feature>
<keyword evidence="6 8" id="KW-0275">Fatty acid biosynthesis</keyword>
<dbReference type="Proteomes" id="UP000295416">
    <property type="component" value="Unassembled WGS sequence"/>
</dbReference>
<evidence type="ECO:0000256" key="4">
    <source>
        <dbReference type="ARBA" id="ARBA00022832"/>
    </source>
</evidence>
<reference evidence="11 12" key="1">
    <citation type="submission" date="2019-03" db="EMBL/GenBank/DDBJ databases">
        <title>Genomic Encyclopedia of Type Strains, Phase IV (KMG-IV): sequencing the most valuable type-strain genomes for metagenomic binning, comparative biology and taxonomic classification.</title>
        <authorList>
            <person name="Goeker M."/>
        </authorList>
    </citation>
    <scope>NUCLEOTIDE SEQUENCE [LARGE SCALE GENOMIC DNA]</scope>
    <source>
        <strain evidence="11 12">DSM 19377</strain>
    </source>
</reference>
<keyword evidence="3 8" id="KW-0444">Lipid biosynthesis</keyword>
<keyword evidence="12" id="KW-1185">Reference proteome</keyword>
<dbReference type="InterPro" id="IPR011053">
    <property type="entry name" value="Single_hybrid_motif"/>
</dbReference>
<dbReference type="PRINTS" id="PR01071">
    <property type="entry name" value="ACOABIOTINCC"/>
</dbReference>
<name>A0A4R2NPP0_9BACL</name>
<dbReference type="RefSeq" id="WP_132747253.1">
    <property type="nucleotide sequence ID" value="NZ_SLXK01000029.1"/>
</dbReference>
<dbReference type="OrthoDB" id="9811735at2"/>
<dbReference type="InterPro" id="IPR050709">
    <property type="entry name" value="Biotin_Carboxyl_Carrier/Decarb"/>
</dbReference>
<keyword evidence="4 8" id="KW-0276">Fatty acid metabolism</keyword>
<dbReference type="UniPathway" id="UPA00094"/>
<gene>
    <name evidence="11" type="ORF">EV207_12918</name>
</gene>
<dbReference type="PANTHER" id="PTHR45266">
    <property type="entry name" value="OXALOACETATE DECARBOXYLASE ALPHA CHAIN"/>
    <property type="match status" value="1"/>
</dbReference>
<protein>
    <recommendedName>
        <fullName evidence="2 8">Biotin carboxyl carrier protein of acetyl-CoA carboxylase</fullName>
    </recommendedName>
</protein>
<dbReference type="SUPFAM" id="SSF51230">
    <property type="entry name" value="Single hybrid motif"/>
    <property type="match status" value="1"/>
</dbReference>
<dbReference type="Pfam" id="PF00364">
    <property type="entry name" value="Biotin_lipoyl"/>
    <property type="match status" value="1"/>
</dbReference>
<dbReference type="InterPro" id="IPR000089">
    <property type="entry name" value="Biotin_lipoyl"/>
</dbReference>
<evidence type="ECO:0000256" key="5">
    <source>
        <dbReference type="ARBA" id="ARBA00023098"/>
    </source>
</evidence>
<feature type="compositionally biased region" description="Basic and acidic residues" evidence="9">
    <location>
        <begin position="43"/>
        <end position="52"/>
    </location>
</feature>
<keyword evidence="5 8" id="KW-0443">Lipid metabolism</keyword>
<evidence type="ECO:0000256" key="7">
    <source>
        <dbReference type="ARBA" id="ARBA00023267"/>
    </source>
</evidence>
<keyword evidence="7 8" id="KW-0092">Biotin</keyword>
<evidence type="ECO:0000256" key="3">
    <source>
        <dbReference type="ARBA" id="ARBA00022516"/>
    </source>
</evidence>
<evidence type="ECO:0000313" key="11">
    <source>
        <dbReference type="EMBL" id="TCP23740.1"/>
    </source>
</evidence>
<comment type="caution">
    <text evidence="11">The sequence shown here is derived from an EMBL/GenBank/DDBJ whole genome shotgun (WGS) entry which is preliminary data.</text>
</comment>
<evidence type="ECO:0000256" key="2">
    <source>
        <dbReference type="ARBA" id="ARBA00017562"/>
    </source>
</evidence>
<dbReference type="Gene3D" id="2.40.50.100">
    <property type="match status" value="1"/>
</dbReference>
<dbReference type="AlphaFoldDB" id="A0A4R2NPP0"/>
<evidence type="ECO:0000256" key="1">
    <source>
        <dbReference type="ARBA" id="ARBA00005194"/>
    </source>
</evidence>
<evidence type="ECO:0000259" key="10">
    <source>
        <dbReference type="PROSITE" id="PS50968"/>
    </source>
</evidence>
<evidence type="ECO:0000256" key="6">
    <source>
        <dbReference type="ARBA" id="ARBA00023160"/>
    </source>
</evidence>
<dbReference type="NCBIfam" id="TIGR00531">
    <property type="entry name" value="BCCP"/>
    <property type="match status" value="1"/>
</dbReference>
<dbReference type="GO" id="GO:0009317">
    <property type="term" value="C:acetyl-CoA carboxylase complex"/>
    <property type="evidence" value="ECO:0007669"/>
    <property type="project" value="InterPro"/>
</dbReference>
<dbReference type="EMBL" id="SLXK01000029">
    <property type="protein sequence ID" value="TCP23740.1"/>
    <property type="molecule type" value="Genomic_DNA"/>
</dbReference>
<accession>A0A4R2NPP0</accession>
<dbReference type="GO" id="GO:0003989">
    <property type="term" value="F:acetyl-CoA carboxylase activity"/>
    <property type="evidence" value="ECO:0007669"/>
    <property type="project" value="InterPro"/>
</dbReference>
<proteinExistence type="predicted"/>
<comment type="function">
    <text evidence="8">This protein is a component of the acetyl coenzyme A carboxylase complex; first, biotin carboxylase catalyzes the carboxylation of the carrier protein and then the transcarboxylase transfers the carboxyl group to form malonyl-CoA.</text>
</comment>
<evidence type="ECO:0000256" key="9">
    <source>
        <dbReference type="SAM" id="MobiDB-lite"/>
    </source>
</evidence>
<comment type="pathway">
    <text evidence="1 8">Lipid metabolism; fatty acid biosynthesis.</text>
</comment>
<sequence>MINVRELEEVIDLMNRSSVQKIHIEHEGTTVIIDKAEATAVPPKREQAEQHHVQTRAVENSYEEKEDQVDGDTQQHQVLSPMVGTFYSRPEEDADPFVQVGSKIKSNDTVGIIEAMKLFNDVEAGVDGEVTEVLVDDGQVVEFGQPLFVVK</sequence>
<evidence type="ECO:0000313" key="12">
    <source>
        <dbReference type="Proteomes" id="UP000295416"/>
    </source>
</evidence>